<keyword evidence="3" id="KW-1185">Reference proteome</keyword>
<proteinExistence type="predicted"/>
<comment type="caution">
    <text evidence="2">The sequence shown here is derived from an EMBL/GenBank/DDBJ whole genome shotgun (WGS) entry which is preliminary data.</text>
</comment>
<feature type="region of interest" description="Disordered" evidence="1">
    <location>
        <begin position="148"/>
        <end position="167"/>
    </location>
</feature>
<evidence type="ECO:0000313" key="3">
    <source>
        <dbReference type="Proteomes" id="UP001054837"/>
    </source>
</evidence>
<dbReference type="Proteomes" id="UP001054837">
    <property type="component" value="Unassembled WGS sequence"/>
</dbReference>
<evidence type="ECO:0000313" key="2">
    <source>
        <dbReference type="EMBL" id="GIY66622.1"/>
    </source>
</evidence>
<reference evidence="2 3" key="1">
    <citation type="submission" date="2021-06" db="EMBL/GenBank/DDBJ databases">
        <title>Caerostris darwini draft genome.</title>
        <authorList>
            <person name="Kono N."/>
            <person name="Arakawa K."/>
        </authorList>
    </citation>
    <scope>NUCLEOTIDE SEQUENCE [LARGE SCALE GENOMIC DNA]</scope>
</reference>
<gene>
    <name evidence="2" type="ORF">CDAR_319441</name>
</gene>
<organism evidence="2 3">
    <name type="scientific">Caerostris darwini</name>
    <dbReference type="NCBI Taxonomy" id="1538125"/>
    <lineage>
        <taxon>Eukaryota</taxon>
        <taxon>Metazoa</taxon>
        <taxon>Ecdysozoa</taxon>
        <taxon>Arthropoda</taxon>
        <taxon>Chelicerata</taxon>
        <taxon>Arachnida</taxon>
        <taxon>Araneae</taxon>
        <taxon>Araneomorphae</taxon>
        <taxon>Entelegynae</taxon>
        <taxon>Araneoidea</taxon>
        <taxon>Araneidae</taxon>
        <taxon>Caerostris</taxon>
    </lineage>
</organism>
<protein>
    <submittedName>
        <fullName evidence="2">Uncharacterized protein</fullName>
    </submittedName>
</protein>
<feature type="region of interest" description="Disordered" evidence="1">
    <location>
        <begin position="107"/>
        <end position="126"/>
    </location>
</feature>
<name>A0AAV4V8M1_9ARAC</name>
<dbReference type="AlphaFoldDB" id="A0AAV4V8M1"/>
<evidence type="ECO:0000256" key="1">
    <source>
        <dbReference type="SAM" id="MobiDB-lite"/>
    </source>
</evidence>
<accession>A0AAV4V8M1</accession>
<dbReference type="EMBL" id="BPLQ01012633">
    <property type="protein sequence ID" value="GIY66622.1"/>
    <property type="molecule type" value="Genomic_DNA"/>
</dbReference>
<sequence length="167" mass="18061">MSGVARLFMLLPEVIKALIEARCIVKMGTTIAVAAQNIIPADNISLDPSIQSNQGVQIGKRKTGVDDFALLLPYLTIKKWTNGGYTISCPTNLSNSMLAADSQKKGSRHQLQYSTGRPFGTGSSKPGRYAGLPGWGLGIELITLSCKKDPDSDIPKSKFRIDYSQKT</sequence>